<evidence type="ECO:0000256" key="4">
    <source>
        <dbReference type="ARBA" id="ARBA00022723"/>
    </source>
</evidence>
<comment type="cofactor">
    <cofactor evidence="1">
        <name>[4Fe-4S] cluster</name>
        <dbReference type="ChEBI" id="CHEBI:49883"/>
    </cofactor>
</comment>
<dbReference type="InterPro" id="IPR058240">
    <property type="entry name" value="rSAM_sf"/>
</dbReference>
<keyword evidence="3" id="KW-0949">S-adenosyl-L-methionine</keyword>
<proteinExistence type="predicted"/>
<dbReference type="Proteomes" id="UP000254326">
    <property type="component" value="Unassembled WGS sequence"/>
</dbReference>
<accession>A0A370U7T6</accession>
<gene>
    <name evidence="8" type="ORF">DN730_13535</name>
</gene>
<dbReference type="SUPFAM" id="SSF102114">
    <property type="entry name" value="Radical SAM enzymes"/>
    <property type="match status" value="1"/>
</dbReference>
<protein>
    <submittedName>
        <fullName evidence="8">Radical SAM protein</fullName>
    </submittedName>
</protein>
<feature type="domain" description="Radical SAM core" evidence="7">
    <location>
        <begin position="6"/>
        <end position="251"/>
    </location>
</feature>
<evidence type="ECO:0000256" key="1">
    <source>
        <dbReference type="ARBA" id="ARBA00001966"/>
    </source>
</evidence>
<dbReference type="Gene3D" id="3.20.20.70">
    <property type="entry name" value="Aldolase class I"/>
    <property type="match status" value="1"/>
</dbReference>
<evidence type="ECO:0000256" key="2">
    <source>
        <dbReference type="ARBA" id="ARBA00022485"/>
    </source>
</evidence>
<dbReference type="PROSITE" id="PS51918">
    <property type="entry name" value="RADICAL_SAM"/>
    <property type="match status" value="1"/>
</dbReference>
<evidence type="ECO:0000256" key="3">
    <source>
        <dbReference type="ARBA" id="ARBA00022691"/>
    </source>
</evidence>
<dbReference type="InterPro" id="IPR007197">
    <property type="entry name" value="rSAM"/>
</dbReference>
<dbReference type="SFLD" id="SFLDG01067">
    <property type="entry name" value="SPASM/twitch_domain_containing"/>
    <property type="match status" value="1"/>
</dbReference>
<dbReference type="PANTHER" id="PTHR11228">
    <property type="entry name" value="RADICAL SAM DOMAIN PROTEIN"/>
    <property type="match status" value="1"/>
</dbReference>
<comment type="caution">
    <text evidence="8">The sequence shown here is derived from an EMBL/GenBank/DDBJ whole genome shotgun (WGS) entry which is preliminary data.</text>
</comment>
<keyword evidence="4" id="KW-0479">Metal-binding</keyword>
<keyword evidence="2" id="KW-0004">4Fe-4S</keyword>
<evidence type="ECO:0000313" key="9">
    <source>
        <dbReference type="Proteomes" id="UP000254326"/>
    </source>
</evidence>
<dbReference type="InterPro" id="IPR023885">
    <property type="entry name" value="4Fe4S-binding_SPASM_dom"/>
</dbReference>
<keyword evidence="9" id="KW-1185">Reference proteome</keyword>
<dbReference type="PANTHER" id="PTHR11228:SF7">
    <property type="entry name" value="PQQA PEPTIDE CYCLASE"/>
    <property type="match status" value="1"/>
</dbReference>
<dbReference type="Pfam" id="PF13186">
    <property type="entry name" value="SPASM"/>
    <property type="match status" value="1"/>
</dbReference>
<dbReference type="InterPro" id="IPR013785">
    <property type="entry name" value="Aldolase_TIM"/>
</dbReference>
<dbReference type="CDD" id="cd01335">
    <property type="entry name" value="Radical_SAM"/>
    <property type="match status" value="1"/>
</dbReference>
<organism evidence="8 9">
    <name type="scientific">Marinomonas piezotolerans</name>
    <dbReference type="NCBI Taxonomy" id="2213058"/>
    <lineage>
        <taxon>Bacteria</taxon>
        <taxon>Pseudomonadati</taxon>
        <taxon>Pseudomonadota</taxon>
        <taxon>Gammaproteobacteria</taxon>
        <taxon>Oceanospirillales</taxon>
        <taxon>Oceanospirillaceae</taxon>
        <taxon>Marinomonas</taxon>
    </lineage>
</organism>
<sequence>MLREGYRLMAHDFWRITLDTNPDFCNLNCVMCEDHSPYADSRAKRKSSGSLRPLMDADLLQRIVREAAAMGIREIIPSTMGEPLLYPHFDTFLDLCAELGLTLNLTTNGTFPAPKDHQNVEYWAERIVPITSDVKISWNGVSEKTQSDIMVGTTLEKHIENAKRFIAIREKWASKHYCSMTMQLTFMRSNLEEIPEMLELALNLGFDRLKGHQLWTHFDQIKHESLRNDLFYASRWNQIVRHCHERVAVHNQTSERPFRLDNVFELDLAKLDDISPGGECPFLGKELWVDPTGRLNVCCAPDQQRKSLGDFGNLNTAKLSELIASSSYQNLMSTYQSHDLCKSCNMRRPA</sequence>
<dbReference type="InterPro" id="IPR034391">
    <property type="entry name" value="AdoMet-like_SPASM_containing"/>
</dbReference>
<dbReference type="InterPro" id="IPR050377">
    <property type="entry name" value="Radical_SAM_PqqE_MftC-like"/>
</dbReference>
<evidence type="ECO:0000259" key="7">
    <source>
        <dbReference type="PROSITE" id="PS51918"/>
    </source>
</evidence>
<keyword evidence="5" id="KW-0408">Iron</keyword>
<keyword evidence="6" id="KW-0411">Iron-sulfur</keyword>
<evidence type="ECO:0000256" key="5">
    <source>
        <dbReference type="ARBA" id="ARBA00023004"/>
    </source>
</evidence>
<dbReference type="CDD" id="cd21109">
    <property type="entry name" value="SPASM"/>
    <property type="match status" value="1"/>
</dbReference>
<dbReference type="GO" id="GO:0051536">
    <property type="term" value="F:iron-sulfur cluster binding"/>
    <property type="evidence" value="ECO:0007669"/>
    <property type="project" value="UniProtKB-KW"/>
</dbReference>
<evidence type="ECO:0000313" key="8">
    <source>
        <dbReference type="EMBL" id="RDL43798.1"/>
    </source>
</evidence>
<name>A0A370U7T6_9GAMM</name>
<dbReference type="AlphaFoldDB" id="A0A370U7T6"/>
<dbReference type="Pfam" id="PF04055">
    <property type="entry name" value="Radical_SAM"/>
    <property type="match status" value="1"/>
</dbReference>
<reference evidence="8 9" key="1">
    <citation type="submission" date="2018-06" db="EMBL/GenBank/DDBJ databases">
        <title>Marinomonas sp. YLB-05 draft genome sequence.</title>
        <authorList>
            <person name="Yu L."/>
            <person name="Tang X."/>
        </authorList>
    </citation>
    <scope>NUCLEOTIDE SEQUENCE [LARGE SCALE GENOMIC DNA]</scope>
    <source>
        <strain evidence="8 9">YLB-05</strain>
    </source>
</reference>
<dbReference type="GO" id="GO:0046872">
    <property type="term" value="F:metal ion binding"/>
    <property type="evidence" value="ECO:0007669"/>
    <property type="project" value="UniProtKB-KW"/>
</dbReference>
<evidence type="ECO:0000256" key="6">
    <source>
        <dbReference type="ARBA" id="ARBA00023014"/>
    </source>
</evidence>
<dbReference type="SFLD" id="SFLDS00029">
    <property type="entry name" value="Radical_SAM"/>
    <property type="match status" value="1"/>
</dbReference>
<dbReference type="GO" id="GO:0003824">
    <property type="term" value="F:catalytic activity"/>
    <property type="evidence" value="ECO:0007669"/>
    <property type="project" value="InterPro"/>
</dbReference>
<dbReference type="EMBL" id="QKRA01000006">
    <property type="protein sequence ID" value="RDL43798.1"/>
    <property type="molecule type" value="Genomic_DNA"/>
</dbReference>
<dbReference type="SFLD" id="SFLDG01387">
    <property type="entry name" value="BtrN-like_SPASM_domain_contain"/>
    <property type="match status" value="1"/>
</dbReference>